<gene>
    <name evidence="1" type="ORF">E5083_30165</name>
</gene>
<sequence length="220" mass="23726">MTGGLGALAAHLDYTTPQHRPDCTATTWEVDYRLHRAERSERNSGHSCPLDTDNPGACGHGDSHQALAVRIYCRRCGAATELRAELPEVPMRFDTVRLGMGTKPKRCGALWIYQGPPPQQGILSDQPGEPQWHLVARRNAPRLDPQDIVGAVEPALTPRGRPCFTAHWGLTELTPDSGGRPTPVFQHIGGSDGTYFPTVTAAARWLGENVPAPTGAVAPA</sequence>
<reference evidence="1 2" key="1">
    <citation type="submission" date="2019-04" db="EMBL/GenBank/DDBJ databases">
        <title>Streptomyces sp. nov. Bv016 isolated from bark of Buahinia variegata.</title>
        <authorList>
            <person name="Kanchanasin P."/>
            <person name="Tanasupawat S."/>
            <person name="Yuki M."/>
            <person name="Kudo T."/>
        </authorList>
    </citation>
    <scope>NUCLEOTIDE SEQUENCE [LARGE SCALE GENOMIC DNA]</scope>
    <source>
        <strain evidence="1 2">Bv016</strain>
    </source>
</reference>
<protein>
    <submittedName>
        <fullName evidence="1">Uncharacterized protein</fullName>
    </submittedName>
</protein>
<organism evidence="1 2">
    <name type="scientific">Streptomyces bauhiniae</name>
    <dbReference type="NCBI Taxonomy" id="2340725"/>
    <lineage>
        <taxon>Bacteria</taxon>
        <taxon>Bacillati</taxon>
        <taxon>Actinomycetota</taxon>
        <taxon>Actinomycetes</taxon>
        <taxon>Kitasatosporales</taxon>
        <taxon>Streptomycetaceae</taxon>
        <taxon>Streptomyces</taxon>
    </lineage>
</organism>
<dbReference type="GeneID" id="95451839"/>
<name>A0A4Z1CTK1_9ACTN</name>
<accession>A0A4Z1CTK1</accession>
<dbReference type="RefSeq" id="WP_135788853.1">
    <property type="nucleotide sequence ID" value="NZ_SRRT01000013.1"/>
</dbReference>
<dbReference type="EMBL" id="SRRT01000013">
    <property type="protein sequence ID" value="TGN72207.1"/>
    <property type="molecule type" value="Genomic_DNA"/>
</dbReference>
<proteinExistence type="predicted"/>
<evidence type="ECO:0000313" key="2">
    <source>
        <dbReference type="Proteomes" id="UP000298159"/>
    </source>
</evidence>
<dbReference type="Proteomes" id="UP000298159">
    <property type="component" value="Unassembled WGS sequence"/>
</dbReference>
<dbReference type="AlphaFoldDB" id="A0A4Z1CTK1"/>
<comment type="caution">
    <text evidence="1">The sequence shown here is derived from an EMBL/GenBank/DDBJ whole genome shotgun (WGS) entry which is preliminary data.</text>
</comment>
<keyword evidence="2" id="KW-1185">Reference proteome</keyword>
<evidence type="ECO:0000313" key="1">
    <source>
        <dbReference type="EMBL" id="TGN72207.1"/>
    </source>
</evidence>